<protein>
    <submittedName>
        <fullName evidence="1">Uncharacterized protein</fullName>
    </submittedName>
</protein>
<evidence type="ECO:0000313" key="1">
    <source>
        <dbReference type="EMBL" id="GLL11221.1"/>
    </source>
</evidence>
<keyword evidence="2" id="KW-1185">Reference proteome</keyword>
<name>A0A9W6L064_9PSEU</name>
<dbReference type="AlphaFoldDB" id="A0A9W6L064"/>
<accession>A0A9W6L064</accession>
<reference evidence="1" key="1">
    <citation type="journal article" date="2014" name="Int. J. Syst. Evol. Microbiol.">
        <title>Complete genome sequence of Corynebacterium casei LMG S-19264T (=DSM 44701T), isolated from a smear-ripened cheese.</title>
        <authorList>
            <consortium name="US DOE Joint Genome Institute (JGI-PGF)"/>
            <person name="Walter F."/>
            <person name="Albersmeier A."/>
            <person name="Kalinowski J."/>
            <person name="Ruckert C."/>
        </authorList>
    </citation>
    <scope>NUCLEOTIDE SEQUENCE</scope>
    <source>
        <strain evidence="1">VKM Ac-1069</strain>
    </source>
</reference>
<evidence type="ECO:0000313" key="2">
    <source>
        <dbReference type="Proteomes" id="UP001143463"/>
    </source>
</evidence>
<proteinExistence type="predicted"/>
<sequence>MPKLVLAELVRIVTNRPPRSERCAAGSSSGAAARIRQVYDWSAAERGLPGVRDLLTDGSPYYAWPADDRRPWFPRPGVLARAGRRALPPP</sequence>
<comment type="caution">
    <text evidence="1">The sequence shown here is derived from an EMBL/GenBank/DDBJ whole genome shotgun (WGS) entry which is preliminary data.</text>
</comment>
<reference evidence="1" key="2">
    <citation type="submission" date="2023-01" db="EMBL/GenBank/DDBJ databases">
        <authorList>
            <person name="Sun Q."/>
            <person name="Evtushenko L."/>
        </authorList>
    </citation>
    <scope>NUCLEOTIDE SEQUENCE</scope>
    <source>
        <strain evidence="1">VKM Ac-1069</strain>
    </source>
</reference>
<dbReference type="EMBL" id="BSFQ01000008">
    <property type="protein sequence ID" value="GLL11221.1"/>
    <property type="molecule type" value="Genomic_DNA"/>
</dbReference>
<gene>
    <name evidence="1" type="ORF">GCM10017577_23620</name>
</gene>
<organism evidence="1 2">
    <name type="scientific">Pseudonocardia halophobica</name>
    <dbReference type="NCBI Taxonomy" id="29401"/>
    <lineage>
        <taxon>Bacteria</taxon>
        <taxon>Bacillati</taxon>
        <taxon>Actinomycetota</taxon>
        <taxon>Actinomycetes</taxon>
        <taxon>Pseudonocardiales</taxon>
        <taxon>Pseudonocardiaceae</taxon>
        <taxon>Pseudonocardia</taxon>
    </lineage>
</organism>
<dbReference type="Proteomes" id="UP001143463">
    <property type="component" value="Unassembled WGS sequence"/>
</dbReference>